<evidence type="ECO:0000313" key="1">
    <source>
        <dbReference type="EMBL" id="SVA15678.1"/>
    </source>
</evidence>
<proteinExistence type="predicted"/>
<gene>
    <name evidence="1" type="ORF">METZ01_LOCUS68532</name>
</gene>
<dbReference type="AlphaFoldDB" id="A0A381TJH0"/>
<dbReference type="EMBL" id="UINC01004620">
    <property type="protein sequence ID" value="SVA15678.1"/>
    <property type="molecule type" value="Genomic_DNA"/>
</dbReference>
<protein>
    <submittedName>
        <fullName evidence="1">Uncharacterized protein</fullName>
    </submittedName>
</protein>
<sequence>MDHIRPSASIDKCILSFSHDRYTSRKKANAAAIAKAEREIASNSNGVSHLILRAADDKIDHLKFLFLINGIPVMCYALGNLLISSLREIVIIGSEEVEQVTTSFLETVGTQGKEISFVREDPNKLNLFNTLQLGKSRLNLEPNELVLFQPGDLPFMFDIKKILHDSDIQDYNLILWLNSRQMMFPDYRHNPKSEFVQRNYHYRALCKETNELHEVKEPNIYPINLSAVDSDIIDHLHSTRKDGNIIKAGIRKVLSVPSRILKLLPMMAYHAMHFRSDLKQFRKEDKYLFGMHRDNFDRAVSVLLDTEFITKFHSDPAFVADVDALEDWEDFEALAHYANIKFGEDGLTHIHPFGEELLHFRKERMPALKTKIAMYNNFPTYINSLYKSLKMNNVPFPNGSRYVPHTTDGKKNGCAQKTKHAFSWYSNKCNAIKVERVS</sequence>
<reference evidence="1" key="1">
    <citation type="submission" date="2018-05" db="EMBL/GenBank/DDBJ databases">
        <authorList>
            <person name="Lanie J.A."/>
            <person name="Ng W.-L."/>
            <person name="Kazmierczak K.M."/>
            <person name="Andrzejewski T.M."/>
            <person name="Davidsen T.M."/>
            <person name="Wayne K.J."/>
            <person name="Tettelin H."/>
            <person name="Glass J.I."/>
            <person name="Rusch D."/>
            <person name="Podicherti R."/>
            <person name="Tsui H.-C.T."/>
            <person name="Winkler M.E."/>
        </authorList>
    </citation>
    <scope>NUCLEOTIDE SEQUENCE</scope>
</reference>
<name>A0A381TJH0_9ZZZZ</name>
<dbReference type="Gene3D" id="3.90.550.10">
    <property type="entry name" value="Spore Coat Polysaccharide Biosynthesis Protein SpsA, Chain A"/>
    <property type="match status" value="1"/>
</dbReference>
<dbReference type="InterPro" id="IPR029044">
    <property type="entry name" value="Nucleotide-diphossugar_trans"/>
</dbReference>
<organism evidence="1">
    <name type="scientific">marine metagenome</name>
    <dbReference type="NCBI Taxonomy" id="408172"/>
    <lineage>
        <taxon>unclassified sequences</taxon>
        <taxon>metagenomes</taxon>
        <taxon>ecological metagenomes</taxon>
    </lineage>
</organism>
<dbReference type="SUPFAM" id="SSF53448">
    <property type="entry name" value="Nucleotide-diphospho-sugar transferases"/>
    <property type="match status" value="1"/>
</dbReference>
<accession>A0A381TJH0</accession>